<keyword evidence="8 10" id="KW-0472">Membrane</keyword>
<dbReference type="OrthoDB" id="9776737at2"/>
<reference evidence="13 14" key="1">
    <citation type="submission" date="2019-07" db="EMBL/GenBank/DDBJ databases">
        <title>Whole genome shotgun sequence of Microbacterium aerolatum NBRC 103071.</title>
        <authorList>
            <person name="Hosoyama A."/>
            <person name="Uohara A."/>
            <person name="Ohji S."/>
            <person name="Ichikawa N."/>
        </authorList>
    </citation>
    <scope>NUCLEOTIDE SEQUENCE [LARGE SCALE GENOMIC DNA]</scope>
    <source>
        <strain evidence="13 14">NBRC 103071</strain>
    </source>
</reference>
<evidence type="ECO:0000256" key="6">
    <source>
        <dbReference type="ARBA" id="ARBA00022692"/>
    </source>
</evidence>
<evidence type="ECO:0000256" key="8">
    <source>
        <dbReference type="ARBA" id="ARBA00023136"/>
    </source>
</evidence>
<protein>
    <recommendedName>
        <fullName evidence="9 10">Polyprenol-phosphate-mannose--protein mannosyltransferase</fullName>
        <ecNumber evidence="10">2.4.1.-</ecNumber>
    </recommendedName>
</protein>
<dbReference type="AlphaFoldDB" id="A0A511AGE7"/>
<dbReference type="RefSeq" id="WP_147039689.1">
    <property type="nucleotide sequence ID" value="NZ_BJUW01000010.1"/>
</dbReference>
<keyword evidence="5 10" id="KW-0808">Transferase</keyword>
<feature type="transmembrane region" description="Helical" evidence="10">
    <location>
        <begin position="414"/>
        <end position="432"/>
    </location>
</feature>
<feature type="transmembrane region" description="Helical" evidence="10">
    <location>
        <begin position="158"/>
        <end position="176"/>
    </location>
</feature>
<dbReference type="InterPro" id="IPR027005">
    <property type="entry name" value="PMT-like"/>
</dbReference>
<dbReference type="Pfam" id="PF16192">
    <property type="entry name" value="PMT_4TMC"/>
    <property type="match status" value="1"/>
</dbReference>
<gene>
    <name evidence="13" type="ORF">MAE01_22820</name>
</gene>
<feature type="transmembrane region" description="Helical" evidence="10">
    <location>
        <begin position="286"/>
        <end position="308"/>
    </location>
</feature>
<dbReference type="GO" id="GO:0004169">
    <property type="term" value="F:dolichyl-phosphate-mannose-protein mannosyltransferase activity"/>
    <property type="evidence" value="ECO:0007669"/>
    <property type="project" value="UniProtKB-UniRule"/>
</dbReference>
<evidence type="ECO:0000256" key="4">
    <source>
        <dbReference type="ARBA" id="ARBA00022676"/>
    </source>
</evidence>
<feature type="transmembrane region" description="Helical" evidence="10">
    <location>
        <begin position="220"/>
        <end position="241"/>
    </location>
</feature>
<evidence type="ECO:0000256" key="9">
    <source>
        <dbReference type="ARBA" id="ARBA00093617"/>
    </source>
</evidence>
<dbReference type="GO" id="GO:0012505">
    <property type="term" value="C:endomembrane system"/>
    <property type="evidence" value="ECO:0007669"/>
    <property type="project" value="UniProtKB-SubCell"/>
</dbReference>
<organism evidence="13 14">
    <name type="scientific">Microbacterium aerolatum</name>
    <dbReference type="NCBI Taxonomy" id="153731"/>
    <lineage>
        <taxon>Bacteria</taxon>
        <taxon>Bacillati</taxon>
        <taxon>Actinomycetota</taxon>
        <taxon>Actinomycetes</taxon>
        <taxon>Micrococcales</taxon>
        <taxon>Microbacteriaceae</taxon>
        <taxon>Microbacterium</taxon>
    </lineage>
</organism>
<feature type="transmembrane region" description="Helical" evidence="10">
    <location>
        <begin position="478"/>
        <end position="496"/>
    </location>
</feature>
<dbReference type="InterPro" id="IPR032421">
    <property type="entry name" value="PMT_4TMC"/>
</dbReference>
<feature type="transmembrane region" description="Helical" evidence="10">
    <location>
        <begin position="438"/>
        <end position="457"/>
    </location>
</feature>
<keyword evidence="14" id="KW-1185">Reference proteome</keyword>
<evidence type="ECO:0000256" key="1">
    <source>
        <dbReference type="ARBA" id="ARBA00004127"/>
    </source>
</evidence>
<dbReference type="PANTHER" id="PTHR10050">
    <property type="entry name" value="DOLICHYL-PHOSPHATE-MANNOSE--PROTEIN MANNOSYLTRANSFERASE"/>
    <property type="match status" value="1"/>
</dbReference>
<name>A0A511AGE7_9MICO</name>
<feature type="transmembrane region" description="Helical" evidence="10">
    <location>
        <begin position="247"/>
        <end position="266"/>
    </location>
</feature>
<dbReference type="EC" id="2.4.1.-" evidence="10"/>
<keyword evidence="4 10" id="KW-0328">Glycosyltransferase</keyword>
<accession>A0A511AGE7</accession>
<proteinExistence type="inferred from homology"/>
<keyword evidence="7 10" id="KW-1133">Transmembrane helix</keyword>
<feature type="domain" description="ArnT-like N-terminal" evidence="11">
    <location>
        <begin position="110"/>
        <end position="261"/>
    </location>
</feature>
<dbReference type="GO" id="GO:0005886">
    <property type="term" value="C:plasma membrane"/>
    <property type="evidence" value="ECO:0007669"/>
    <property type="project" value="UniProtKB-SubCell"/>
</dbReference>
<comment type="subcellular location">
    <subcellularLocation>
        <location evidence="10">Cell membrane</location>
    </subcellularLocation>
    <subcellularLocation>
        <location evidence="1">Endomembrane system</location>
        <topology evidence="1">Multi-pass membrane protein</topology>
    </subcellularLocation>
</comment>
<evidence type="ECO:0000256" key="3">
    <source>
        <dbReference type="ARBA" id="ARBA00007222"/>
    </source>
</evidence>
<feature type="domain" description="Protein O-mannosyl-transferase C-terminal four TM" evidence="12">
    <location>
        <begin position="324"/>
        <end position="515"/>
    </location>
</feature>
<evidence type="ECO:0000256" key="5">
    <source>
        <dbReference type="ARBA" id="ARBA00022679"/>
    </source>
</evidence>
<dbReference type="Proteomes" id="UP000321225">
    <property type="component" value="Unassembled WGS sequence"/>
</dbReference>
<dbReference type="UniPathway" id="UPA00378"/>
<comment type="similarity">
    <text evidence="3 10">Belongs to the glycosyltransferase 39 family.</text>
</comment>
<comment type="caution">
    <text evidence="13">The sequence shown here is derived from an EMBL/GenBank/DDBJ whole genome shotgun (WGS) entry which is preliminary data.</text>
</comment>
<keyword evidence="6 10" id="KW-0812">Transmembrane</keyword>
<evidence type="ECO:0000313" key="14">
    <source>
        <dbReference type="Proteomes" id="UP000321225"/>
    </source>
</evidence>
<dbReference type="Pfam" id="PF02366">
    <property type="entry name" value="PMT"/>
    <property type="match status" value="1"/>
</dbReference>
<comment type="function">
    <text evidence="10">Protein O-mannosyltransferase that catalyzes the transfer of a single mannose residue from a polyprenol phospho-mannosyl lipidic donor to the hydroxyl group of selected serine and threonine residues in acceptor proteins.</text>
</comment>
<feature type="transmembrane region" description="Helical" evidence="10">
    <location>
        <begin position="385"/>
        <end position="402"/>
    </location>
</feature>
<evidence type="ECO:0000256" key="7">
    <source>
        <dbReference type="ARBA" id="ARBA00022989"/>
    </source>
</evidence>
<evidence type="ECO:0000259" key="12">
    <source>
        <dbReference type="Pfam" id="PF16192"/>
    </source>
</evidence>
<evidence type="ECO:0000256" key="2">
    <source>
        <dbReference type="ARBA" id="ARBA00004922"/>
    </source>
</evidence>
<evidence type="ECO:0000313" key="13">
    <source>
        <dbReference type="EMBL" id="GEK87106.1"/>
    </source>
</evidence>
<feature type="transmembrane region" description="Helical" evidence="10">
    <location>
        <begin position="182"/>
        <end position="200"/>
    </location>
</feature>
<evidence type="ECO:0000256" key="10">
    <source>
        <dbReference type="RuleBase" id="RU367007"/>
    </source>
</evidence>
<sequence length="516" mass="57367">MSAPVPLLPPPETRLTVWGRVRDRVLLDPEWSRVIRWLAPLVITALAAVLRLANLAHPQTLAFDETYYVKDAWSLWVLGYEGTWADGANEAFMTGDTSTLSDAGSYVVHPPLGKWLIALGMGAFGMGNSAAWRLPVALIGTATVLLVYFVAKELTRSIVAASVAGLLLAIDGLSIVMSRIGLLDGILTFFILLGFHFILLDRRRSIPLVERAPDDDREYLWGRIVWRRPWVIAAGVALGAATAVKWSGLYALAGLGIYLVVTDALARRRAGVAYWPMDAVARQGVVSFLLLVPVAFITYLASWTGWLVTAGGYDRRSDANPLVALWNYHESIYGFHVGLSSGHTYSSPAWQWPFLVRPTAVWVGDDPSCGTGHCMSVISTVPNPLIWYAGVAAAIYLLYRLVRGLIERRPMPWTYGLPLVGLGVTYVPWLLYPERTIFQFYTVVMVPFLVLALVLALRDVAGRRDDPLYRRQAGERTVMVFLVAVVLVSAFFYPVWTGMSVPYEFWLIHNWLPTWV</sequence>
<dbReference type="PANTHER" id="PTHR10050:SF46">
    <property type="entry name" value="PROTEIN O-MANNOSYL-TRANSFERASE 2"/>
    <property type="match status" value="1"/>
</dbReference>
<comment type="pathway">
    <text evidence="2 10">Protein modification; protein glycosylation.</text>
</comment>
<feature type="transmembrane region" description="Helical" evidence="10">
    <location>
        <begin position="130"/>
        <end position="151"/>
    </location>
</feature>
<keyword evidence="10" id="KW-1003">Cell membrane</keyword>
<dbReference type="EMBL" id="BJUW01000010">
    <property type="protein sequence ID" value="GEK87106.1"/>
    <property type="molecule type" value="Genomic_DNA"/>
</dbReference>
<dbReference type="InterPro" id="IPR003342">
    <property type="entry name" value="ArnT-like_N"/>
</dbReference>
<evidence type="ECO:0000259" key="11">
    <source>
        <dbReference type="Pfam" id="PF02366"/>
    </source>
</evidence>